<keyword evidence="8 9" id="KW-0238">DNA-binding</keyword>
<evidence type="ECO:0000256" key="6">
    <source>
        <dbReference type="ARBA" id="ARBA00022741"/>
    </source>
</evidence>
<dbReference type="EMBL" id="JAAZNV010000009">
    <property type="protein sequence ID" value="NMB91798.1"/>
    <property type="molecule type" value="Genomic_DNA"/>
</dbReference>
<dbReference type="GO" id="GO:0006302">
    <property type="term" value="P:double-strand break repair"/>
    <property type="evidence" value="ECO:0007669"/>
    <property type="project" value="TreeGrafter"/>
</dbReference>
<evidence type="ECO:0000256" key="10">
    <source>
        <dbReference type="RuleBase" id="RU000578"/>
    </source>
</evidence>
<evidence type="ECO:0000256" key="9">
    <source>
        <dbReference type="HAMAP-Rule" id="MF_00365"/>
    </source>
</evidence>
<dbReference type="InterPro" id="IPR027417">
    <property type="entry name" value="P-loop_NTPase"/>
</dbReference>
<evidence type="ECO:0000313" key="12">
    <source>
        <dbReference type="EMBL" id="NMB91798.1"/>
    </source>
</evidence>
<dbReference type="PANTHER" id="PTHR32182:SF0">
    <property type="entry name" value="DNA REPLICATION AND REPAIR PROTEIN RECF"/>
    <property type="match status" value="1"/>
</dbReference>
<dbReference type="PROSITE" id="PS00617">
    <property type="entry name" value="RECF_1"/>
    <property type="match status" value="1"/>
</dbReference>
<accession>A0A7X9E7M8</accession>
<evidence type="ECO:0000256" key="4">
    <source>
        <dbReference type="ARBA" id="ARBA00022490"/>
    </source>
</evidence>
<feature type="binding site" evidence="9">
    <location>
        <begin position="30"/>
        <end position="37"/>
    </location>
    <ligand>
        <name>ATP</name>
        <dbReference type="ChEBI" id="CHEBI:30616"/>
    </ligand>
</feature>
<dbReference type="GO" id="GO:0009432">
    <property type="term" value="P:SOS response"/>
    <property type="evidence" value="ECO:0007669"/>
    <property type="project" value="UniProtKB-UniRule"/>
</dbReference>
<evidence type="ECO:0000256" key="7">
    <source>
        <dbReference type="ARBA" id="ARBA00022840"/>
    </source>
</evidence>
<evidence type="ECO:0000256" key="8">
    <source>
        <dbReference type="ARBA" id="ARBA00023125"/>
    </source>
</evidence>
<dbReference type="Gene3D" id="1.20.1050.90">
    <property type="entry name" value="RecF/RecN/SMC, N-terminal domain"/>
    <property type="match status" value="1"/>
</dbReference>
<organism evidence="12 13">
    <name type="scientific">candidate division WWE3 bacterium</name>
    <dbReference type="NCBI Taxonomy" id="2053526"/>
    <lineage>
        <taxon>Bacteria</taxon>
        <taxon>Katanobacteria</taxon>
    </lineage>
</organism>
<keyword evidence="7 9" id="KW-0067">ATP-binding</keyword>
<evidence type="ECO:0000256" key="5">
    <source>
        <dbReference type="ARBA" id="ARBA00022705"/>
    </source>
</evidence>
<reference evidence="12 13" key="1">
    <citation type="journal article" date="2020" name="Biotechnol. Biofuels">
        <title>New insights from the biogas microbiome by comprehensive genome-resolved metagenomics of nearly 1600 species originating from multiple anaerobic digesters.</title>
        <authorList>
            <person name="Campanaro S."/>
            <person name="Treu L."/>
            <person name="Rodriguez-R L.M."/>
            <person name="Kovalovszki A."/>
            <person name="Ziels R.M."/>
            <person name="Maus I."/>
            <person name="Zhu X."/>
            <person name="Kougias P.G."/>
            <person name="Basile A."/>
            <person name="Luo G."/>
            <person name="Schluter A."/>
            <person name="Konstantinidis K.T."/>
            <person name="Angelidaki I."/>
        </authorList>
    </citation>
    <scope>NUCLEOTIDE SEQUENCE [LARGE SCALE GENOMIC DNA]</scope>
    <source>
        <strain evidence="12">AS27yjCOA_202</strain>
    </source>
</reference>
<dbReference type="GO" id="GO:0000731">
    <property type="term" value="P:DNA synthesis involved in DNA repair"/>
    <property type="evidence" value="ECO:0007669"/>
    <property type="project" value="TreeGrafter"/>
</dbReference>
<proteinExistence type="inferred from homology"/>
<evidence type="ECO:0000256" key="2">
    <source>
        <dbReference type="ARBA" id="ARBA00008016"/>
    </source>
</evidence>
<dbReference type="GO" id="GO:0005737">
    <property type="term" value="C:cytoplasm"/>
    <property type="evidence" value="ECO:0007669"/>
    <property type="project" value="UniProtKB-SubCell"/>
</dbReference>
<comment type="caution">
    <text evidence="12">The sequence shown here is derived from an EMBL/GenBank/DDBJ whole genome shotgun (WGS) entry which is preliminary data.</text>
</comment>
<dbReference type="NCBIfam" id="TIGR00611">
    <property type="entry name" value="recf"/>
    <property type="match status" value="1"/>
</dbReference>
<name>A0A7X9E7M8_UNCKA</name>
<keyword evidence="9 10" id="KW-0227">DNA damage</keyword>
<dbReference type="GO" id="GO:0006260">
    <property type="term" value="P:DNA replication"/>
    <property type="evidence" value="ECO:0007669"/>
    <property type="project" value="UniProtKB-UniRule"/>
</dbReference>
<dbReference type="AlphaFoldDB" id="A0A7X9E7M8"/>
<dbReference type="GO" id="GO:0005524">
    <property type="term" value="F:ATP binding"/>
    <property type="evidence" value="ECO:0007669"/>
    <property type="project" value="UniProtKB-UniRule"/>
</dbReference>
<keyword evidence="4 9" id="KW-0963">Cytoplasm</keyword>
<dbReference type="PROSITE" id="PS00618">
    <property type="entry name" value="RECF_2"/>
    <property type="match status" value="1"/>
</dbReference>
<keyword evidence="6 9" id="KW-0547">Nucleotide-binding</keyword>
<dbReference type="HAMAP" id="MF_00365">
    <property type="entry name" value="RecF"/>
    <property type="match status" value="1"/>
</dbReference>
<dbReference type="PANTHER" id="PTHR32182">
    <property type="entry name" value="DNA REPLICATION AND REPAIR PROTEIN RECF"/>
    <property type="match status" value="1"/>
</dbReference>
<dbReference type="Gene3D" id="3.40.50.300">
    <property type="entry name" value="P-loop containing nucleotide triphosphate hydrolases"/>
    <property type="match status" value="1"/>
</dbReference>
<keyword evidence="9 10" id="KW-0234">DNA repair</keyword>
<dbReference type="Pfam" id="PF02463">
    <property type="entry name" value="SMC_N"/>
    <property type="match status" value="1"/>
</dbReference>
<gene>
    <name evidence="9" type="primary">recF</name>
    <name evidence="12" type="ORF">GYA37_03035</name>
</gene>
<comment type="function">
    <text evidence="9 10">The RecF protein is involved in DNA metabolism; it is required for DNA replication and normal SOS inducibility. RecF binds preferentially to single-stranded, linear DNA. It also seems to bind ATP.</text>
</comment>
<dbReference type="GO" id="GO:0003697">
    <property type="term" value="F:single-stranded DNA binding"/>
    <property type="evidence" value="ECO:0007669"/>
    <property type="project" value="UniProtKB-UniRule"/>
</dbReference>
<evidence type="ECO:0000256" key="1">
    <source>
        <dbReference type="ARBA" id="ARBA00004496"/>
    </source>
</evidence>
<evidence type="ECO:0000313" key="13">
    <source>
        <dbReference type="Proteomes" id="UP000590542"/>
    </source>
</evidence>
<protein>
    <recommendedName>
        <fullName evidence="3 9">DNA replication and repair protein RecF</fullName>
    </recommendedName>
</protein>
<comment type="subcellular location">
    <subcellularLocation>
        <location evidence="1 9 10">Cytoplasm</location>
    </subcellularLocation>
</comment>
<comment type="similarity">
    <text evidence="2 9 10">Belongs to the RecF family.</text>
</comment>
<feature type="domain" description="RecF/RecN/SMC N-terminal" evidence="11">
    <location>
        <begin position="3"/>
        <end position="331"/>
    </location>
</feature>
<dbReference type="InterPro" id="IPR003395">
    <property type="entry name" value="RecF/RecN/SMC_N"/>
</dbReference>
<evidence type="ECO:0000256" key="3">
    <source>
        <dbReference type="ARBA" id="ARBA00020170"/>
    </source>
</evidence>
<dbReference type="InterPro" id="IPR001238">
    <property type="entry name" value="DNA-binding_RecF"/>
</dbReference>
<dbReference type="Proteomes" id="UP000590542">
    <property type="component" value="Unassembled WGS sequence"/>
</dbReference>
<keyword evidence="5 9" id="KW-0235">DNA replication</keyword>
<evidence type="ECO:0000259" key="11">
    <source>
        <dbReference type="Pfam" id="PF02463"/>
    </source>
</evidence>
<dbReference type="InterPro" id="IPR018078">
    <property type="entry name" value="DNA-binding_RecF_CS"/>
</dbReference>
<dbReference type="InterPro" id="IPR042174">
    <property type="entry name" value="RecF_2"/>
</dbReference>
<sequence length="356" mass="41135">MKINNLKLTNYRNHSNIEIDFDEKLTLISGPNGSGKSNILEAIHILSTGRSDRSRYDKDLIQYNKLFCIINAKIETKEEKFDMELQVIRNEKFENISTKKVKINKVAKSIQYFTGIFNSVLFSPEDIQLITGSPSERRKYMDDVISQVDIEYERALTNYTRAVKQRNKILELINSGQGGYDQIDFYTKQILVNGITIQEKREKMFKSIKPHISENGKRLSNEGTKTEVIYKKNEVSEERLEEYKKQEVAAMTTLVGPHRDDFDIYFNDHNVSEFGSRGEQRTCVLALKLSEIEYIEKIKKERPVLLLDDIFSELDAKHQEAVMSTIEDQQTTITSTASPEFIKDKALRVILLPIGK</sequence>
<dbReference type="SUPFAM" id="SSF52540">
    <property type="entry name" value="P-loop containing nucleoside triphosphate hydrolases"/>
    <property type="match status" value="1"/>
</dbReference>
<keyword evidence="9 10" id="KW-0742">SOS response</keyword>